<dbReference type="PATRIC" id="fig|1710896.3.peg.6648"/>
<dbReference type="AlphaFoldDB" id="A0A1B7X347"/>
<sequence length="98" mass="11348">MNLKPIRTESDHQQALKEIEQIFDAEPNTPEYEKLDILTTLVEVYEQQNYPIDPPSPIAAILYYLESRNQGVSTFIENLKYHGVSEEIINIALNEMTH</sequence>
<dbReference type="EMBL" id="LJOW01000042">
    <property type="protein sequence ID" value="OBQ43785.1"/>
    <property type="molecule type" value="Genomic_DNA"/>
</dbReference>
<comment type="caution">
    <text evidence="1">The sequence shown here is derived from an EMBL/GenBank/DDBJ whole genome shotgun (WGS) entry which is preliminary data.</text>
</comment>
<dbReference type="Proteomes" id="UP000092093">
    <property type="component" value="Unassembled WGS sequence"/>
</dbReference>
<protein>
    <submittedName>
        <fullName evidence="1">Transcriptional regulator</fullName>
    </submittedName>
</protein>
<gene>
    <name evidence="1" type="ORF">AN484_10500</name>
</gene>
<proteinExistence type="predicted"/>
<accession>A0A1B7X347</accession>
<evidence type="ECO:0000313" key="1">
    <source>
        <dbReference type="EMBL" id="OBQ43785.1"/>
    </source>
</evidence>
<evidence type="ECO:0000313" key="2">
    <source>
        <dbReference type="Proteomes" id="UP000092093"/>
    </source>
</evidence>
<reference evidence="1 2" key="1">
    <citation type="submission" date="2015-09" db="EMBL/GenBank/DDBJ databases">
        <title>Aphanizomenon flos-aquae WA102.</title>
        <authorList>
            <person name="Driscoll C."/>
        </authorList>
    </citation>
    <scope>NUCLEOTIDE SEQUENCE [LARGE SCALE GENOMIC DNA]</scope>
    <source>
        <strain evidence="1">WA102</strain>
    </source>
</reference>
<organism evidence="1 2">
    <name type="scientific">Aphanizomenon flos-aquae WA102</name>
    <dbReference type="NCBI Taxonomy" id="1710896"/>
    <lineage>
        <taxon>Bacteria</taxon>
        <taxon>Bacillati</taxon>
        <taxon>Cyanobacteriota</taxon>
        <taxon>Cyanophyceae</taxon>
        <taxon>Nostocales</taxon>
        <taxon>Aphanizomenonaceae</taxon>
        <taxon>Aphanizomenon</taxon>
    </lineage>
</organism>
<name>A0A1B7X347_APHFL</name>